<keyword evidence="1" id="KW-0560">Oxidoreductase</keyword>
<accession>A0A1I0H594</accession>
<dbReference type="SUPFAM" id="SSF51735">
    <property type="entry name" value="NAD(P)-binding Rossmann-fold domains"/>
    <property type="match status" value="1"/>
</dbReference>
<dbReference type="Gene3D" id="3.30.360.10">
    <property type="entry name" value="Dihydrodipicolinate Reductase, domain 2"/>
    <property type="match status" value="1"/>
</dbReference>
<reference evidence="5" key="1">
    <citation type="submission" date="2016-10" db="EMBL/GenBank/DDBJ databases">
        <authorList>
            <person name="Varghese N."/>
            <person name="Submissions S."/>
        </authorList>
    </citation>
    <scope>NUCLEOTIDE SEQUENCE [LARGE SCALE GENOMIC DNA]</scope>
    <source>
        <strain evidence="5">DSM 44209</strain>
    </source>
</reference>
<dbReference type="GO" id="GO:0016491">
    <property type="term" value="F:oxidoreductase activity"/>
    <property type="evidence" value="ECO:0007669"/>
    <property type="project" value="UniProtKB-KW"/>
</dbReference>
<evidence type="ECO:0000313" key="4">
    <source>
        <dbReference type="EMBL" id="SET78811.1"/>
    </source>
</evidence>
<feature type="domain" description="Gfo/Idh/MocA-like oxidoreductase N-terminal" evidence="2">
    <location>
        <begin position="1"/>
        <end position="115"/>
    </location>
</feature>
<evidence type="ECO:0000256" key="1">
    <source>
        <dbReference type="ARBA" id="ARBA00023002"/>
    </source>
</evidence>
<dbReference type="SUPFAM" id="SSF55347">
    <property type="entry name" value="Glyceraldehyde-3-phosphate dehydrogenase-like, C-terminal domain"/>
    <property type="match status" value="1"/>
</dbReference>
<dbReference type="Proteomes" id="UP000198507">
    <property type="component" value="Unassembled WGS sequence"/>
</dbReference>
<dbReference type="PANTHER" id="PTHR43818:SF11">
    <property type="entry name" value="BCDNA.GH03377"/>
    <property type="match status" value="1"/>
</dbReference>
<name>A0A1I0H594_9ACTN</name>
<dbReference type="EMBL" id="FOIE01000008">
    <property type="protein sequence ID" value="SET78811.1"/>
    <property type="molecule type" value="Genomic_DNA"/>
</dbReference>
<dbReference type="PANTHER" id="PTHR43818">
    <property type="entry name" value="BCDNA.GH03377"/>
    <property type="match status" value="1"/>
</dbReference>
<dbReference type="InterPro" id="IPR055170">
    <property type="entry name" value="GFO_IDH_MocA-like_dom"/>
</dbReference>
<proteinExistence type="predicted"/>
<dbReference type="Gene3D" id="3.40.50.720">
    <property type="entry name" value="NAD(P)-binding Rossmann-like Domain"/>
    <property type="match status" value="1"/>
</dbReference>
<dbReference type="InterPro" id="IPR000683">
    <property type="entry name" value="Gfo/Idh/MocA-like_OxRdtase_N"/>
</dbReference>
<dbReference type="InterPro" id="IPR050463">
    <property type="entry name" value="Gfo/Idh/MocA_oxidrdct_glycsds"/>
</dbReference>
<dbReference type="Pfam" id="PF22725">
    <property type="entry name" value="GFO_IDH_MocA_C3"/>
    <property type="match status" value="1"/>
</dbReference>
<feature type="domain" description="GFO/IDH/MocA-like oxidoreductase" evidence="3">
    <location>
        <begin position="156"/>
        <end position="235"/>
    </location>
</feature>
<keyword evidence="5" id="KW-1185">Reference proteome</keyword>
<gene>
    <name evidence="4" type="ORF">SAMN04488546_3617</name>
</gene>
<protein>
    <submittedName>
        <fullName evidence="4">Predicted dehydrogenase</fullName>
    </submittedName>
</protein>
<dbReference type="RefSeq" id="WP_091446510.1">
    <property type="nucleotide sequence ID" value="NZ_FOIE01000008.1"/>
</dbReference>
<dbReference type="InterPro" id="IPR036291">
    <property type="entry name" value="NAD(P)-bd_dom_sf"/>
</dbReference>
<evidence type="ECO:0000259" key="3">
    <source>
        <dbReference type="Pfam" id="PF22725"/>
    </source>
</evidence>
<sequence length="301" mass="30691">MRFGVLGTGHWARTVHAAALAEHPTAELVGVWGRDPVKAGEVGAEFDVPGFSDLAALLDQVDAVAIAVPPSVQVGLAEQAAAAGKHLLLEKPIGLSLDEADRVVTAVRSAGVASVVFFTFRFQAGTSTWLSQAARTRLAGGAGSWLSALAGSPFDSAWRREHGALWDIGPHALSLLLPTLGPVVSVQAGAGAGDTVHLVLQHATPGVASTLTLSHTVAPMSTGVEFFVHGDAGRLVLLPDTESPVESLAAAVDELEAAAVTGGTHPCDVGFARDVVAVLATAARALESGCREPVPARPPSG</sequence>
<dbReference type="OrthoDB" id="3815872at2"/>
<evidence type="ECO:0000259" key="2">
    <source>
        <dbReference type="Pfam" id="PF01408"/>
    </source>
</evidence>
<dbReference type="Pfam" id="PF01408">
    <property type="entry name" value="GFO_IDH_MocA"/>
    <property type="match status" value="1"/>
</dbReference>
<dbReference type="GO" id="GO:0000166">
    <property type="term" value="F:nucleotide binding"/>
    <property type="evidence" value="ECO:0007669"/>
    <property type="project" value="InterPro"/>
</dbReference>
<evidence type="ECO:0000313" key="5">
    <source>
        <dbReference type="Proteomes" id="UP000198507"/>
    </source>
</evidence>
<dbReference type="AlphaFoldDB" id="A0A1I0H594"/>
<organism evidence="4 5">
    <name type="scientific">Geodermatophilus poikilotrophus</name>
    <dbReference type="NCBI Taxonomy" id="1333667"/>
    <lineage>
        <taxon>Bacteria</taxon>
        <taxon>Bacillati</taxon>
        <taxon>Actinomycetota</taxon>
        <taxon>Actinomycetes</taxon>
        <taxon>Geodermatophilales</taxon>
        <taxon>Geodermatophilaceae</taxon>
        <taxon>Geodermatophilus</taxon>
    </lineage>
</organism>